<keyword evidence="5" id="KW-0653">Protein transport</keyword>
<evidence type="ECO:0000256" key="1">
    <source>
        <dbReference type="ARBA" id="ARBA00004141"/>
    </source>
</evidence>
<dbReference type="PANTHER" id="PTHR12371">
    <property type="entry name" value="TRANSLOCATION ASSOCIATED MEMBRANE PROTEIN"/>
    <property type="match status" value="1"/>
</dbReference>
<comment type="subcellular location">
    <subcellularLocation>
        <location evidence="1">Membrane</location>
        <topology evidence="1">Multi-pass membrane protein</topology>
    </subcellularLocation>
</comment>
<feature type="transmembrane region" description="Helical" evidence="10">
    <location>
        <begin position="145"/>
        <end position="162"/>
    </location>
</feature>
<dbReference type="EMBL" id="WNWW01000600">
    <property type="protein sequence ID" value="KAF3423027.1"/>
    <property type="molecule type" value="Genomic_DNA"/>
</dbReference>
<feature type="transmembrane region" description="Helical" evidence="10">
    <location>
        <begin position="182"/>
        <end position="200"/>
    </location>
</feature>
<keyword evidence="7 8" id="KW-0472">Membrane</keyword>
<comment type="similarity">
    <text evidence="2">Belongs to the TRAM family.</text>
</comment>
<evidence type="ECO:0000256" key="10">
    <source>
        <dbReference type="SAM" id="Phobius"/>
    </source>
</evidence>
<evidence type="ECO:0000256" key="9">
    <source>
        <dbReference type="SAM" id="MobiDB-lite"/>
    </source>
</evidence>
<evidence type="ECO:0000313" key="13">
    <source>
        <dbReference type="Proteomes" id="UP000655588"/>
    </source>
</evidence>
<dbReference type="GO" id="GO:0006616">
    <property type="term" value="P:SRP-dependent cotranslational protein targeting to membrane, translocation"/>
    <property type="evidence" value="ECO:0007669"/>
    <property type="project" value="InterPro"/>
</dbReference>
<evidence type="ECO:0000313" key="12">
    <source>
        <dbReference type="EMBL" id="KAF3423027.1"/>
    </source>
</evidence>
<feature type="transmembrane region" description="Helical" evidence="10">
    <location>
        <begin position="238"/>
        <end position="258"/>
    </location>
</feature>
<evidence type="ECO:0000256" key="2">
    <source>
        <dbReference type="ARBA" id="ARBA00005999"/>
    </source>
</evidence>
<keyword evidence="4 8" id="KW-0812">Transmembrane</keyword>
<dbReference type="InterPro" id="IPR016447">
    <property type="entry name" value="Translocation_assoc_membrane"/>
</dbReference>
<feature type="transmembrane region" description="Helical" evidence="10">
    <location>
        <begin position="270"/>
        <end position="296"/>
    </location>
</feature>
<dbReference type="GO" id="GO:0045048">
    <property type="term" value="P:protein insertion into ER membrane"/>
    <property type="evidence" value="ECO:0007669"/>
    <property type="project" value="TreeGrafter"/>
</dbReference>
<name>A0A833W3U8_9HYME</name>
<feature type="region of interest" description="Disordered" evidence="9">
    <location>
        <begin position="356"/>
        <end position="397"/>
    </location>
</feature>
<dbReference type="Pfam" id="PF03798">
    <property type="entry name" value="TRAM_LAG1_CLN8"/>
    <property type="match status" value="1"/>
</dbReference>
<dbReference type="AlphaFoldDB" id="A0A833W3U8"/>
<keyword evidence="3" id="KW-0813">Transport</keyword>
<protein>
    <recommendedName>
        <fullName evidence="11">TLC domain-containing protein</fullName>
    </recommendedName>
</protein>
<proteinExistence type="inferred from homology"/>
<feature type="transmembrane region" description="Helical" evidence="10">
    <location>
        <begin position="316"/>
        <end position="337"/>
    </location>
</feature>
<feature type="compositionally biased region" description="Basic residues" evidence="9">
    <location>
        <begin position="357"/>
        <end position="366"/>
    </location>
</feature>
<feature type="transmembrane region" description="Helical" evidence="10">
    <location>
        <begin position="212"/>
        <end position="232"/>
    </location>
</feature>
<evidence type="ECO:0000256" key="6">
    <source>
        <dbReference type="ARBA" id="ARBA00022989"/>
    </source>
</evidence>
<dbReference type="PANTHER" id="PTHR12371:SF11">
    <property type="entry name" value="TRANSLOCATING CHAIN-ASSOCIATED MEMBRANE PROTEIN"/>
    <property type="match status" value="1"/>
</dbReference>
<feature type="domain" description="TLC" evidence="11">
    <location>
        <begin position="137"/>
        <end position="345"/>
    </location>
</feature>
<gene>
    <name evidence="12" type="ORF">E2986_05169</name>
</gene>
<reference evidence="12" key="1">
    <citation type="submission" date="2019-11" db="EMBL/GenBank/DDBJ databases">
        <title>The nuclear and mitochondrial genomes of Frieseomelitta varia - a highly eusocial stingless bee (Meliponini) with a permanently sterile worker caste.</title>
        <authorList>
            <person name="Freitas F.C.P."/>
            <person name="Lourenco A.P."/>
            <person name="Nunes F.M.F."/>
            <person name="Paschoal A.R."/>
            <person name="Abreu F.C.P."/>
            <person name="Barbin F.O."/>
            <person name="Bataglia L."/>
            <person name="Cardoso-Junior C.A.M."/>
            <person name="Cervoni M.S."/>
            <person name="Silva S.R."/>
            <person name="Dalarmi F."/>
            <person name="Del Lama M.A."/>
            <person name="Depintor T.S."/>
            <person name="Ferreira K.M."/>
            <person name="Goria P.S."/>
            <person name="Jaskot M.C."/>
            <person name="Lago D.C."/>
            <person name="Luna-Lucena D."/>
            <person name="Moda L.M."/>
            <person name="Nascimento L."/>
            <person name="Pedrino M."/>
            <person name="Rabico F.O."/>
            <person name="Sanches F.C."/>
            <person name="Santos D.E."/>
            <person name="Santos C.G."/>
            <person name="Vieira J."/>
            <person name="Lopes T.F."/>
            <person name="Barchuk A.R."/>
            <person name="Hartfelder K."/>
            <person name="Simoes Z.L.P."/>
            <person name="Bitondi M.M.G."/>
            <person name="Pinheiro D.G."/>
        </authorList>
    </citation>
    <scope>NUCLEOTIDE SEQUENCE</scope>
    <source>
        <strain evidence="12">USP_RPSP 00005682</strain>
        <tissue evidence="12">Whole individual</tissue>
    </source>
</reference>
<evidence type="ECO:0000259" key="11">
    <source>
        <dbReference type="PROSITE" id="PS50922"/>
    </source>
</evidence>
<evidence type="ECO:0000256" key="7">
    <source>
        <dbReference type="ARBA" id="ARBA00023136"/>
    </source>
</evidence>
<keyword evidence="13" id="KW-1185">Reference proteome</keyword>
<feature type="transmembrane region" description="Helical" evidence="10">
    <location>
        <begin position="82"/>
        <end position="102"/>
    </location>
</feature>
<dbReference type="Proteomes" id="UP000655588">
    <property type="component" value="Unassembled WGS sequence"/>
</dbReference>
<dbReference type="PROSITE" id="PS50922">
    <property type="entry name" value="TLC"/>
    <property type="match status" value="1"/>
</dbReference>
<evidence type="ECO:0000256" key="8">
    <source>
        <dbReference type="PROSITE-ProRule" id="PRU00205"/>
    </source>
</evidence>
<evidence type="ECO:0000256" key="3">
    <source>
        <dbReference type="ARBA" id="ARBA00022448"/>
    </source>
</evidence>
<comment type="caution">
    <text evidence="12">The sequence shown here is derived from an EMBL/GenBank/DDBJ whole genome shotgun (WGS) entry which is preliminary data.</text>
</comment>
<feature type="compositionally biased region" description="Basic residues" evidence="9">
    <location>
        <begin position="386"/>
        <end position="397"/>
    </location>
</feature>
<dbReference type="SMART" id="SM00724">
    <property type="entry name" value="TLC"/>
    <property type="match status" value="1"/>
</dbReference>
<evidence type="ECO:0000256" key="4">
    <source>
        <dbReference type="ARBA" id="ARBA00022692"/>
    </source>
</evidence>
<sequence>MVAVKGRKNSNKNLPIFSHEFIIQNHGDIVSCVAMIFVTGLMVQTTSPWAYTFIALHHNVTSDVGDPAAPMKYTTGWKDACAVFFSLLITIVMHAVFQDYIFDVRHIKEFYNFFYSIRFNESIKVSKRLHLSKVKLAKFNESSQLVLFYILSIIWGIDIIIREDLLLNITLLWKEYPMPMSFSSKLFFICQLAYWLHCYPELYFQRVKKEDIAPRVVQATLGFLSTLAAYIFNFQQAGILLLVPHYIGDAMLHGARLVHFIGKKEKMTKMAFLVANSVYVSVRVATVAIAALVFLYGLSQVESVFDFATGNFNIPVIRFTALSYIIIFQIYLSYIFVSRQMKRARENVVHVQTVVKSKQKSKKKEGRKSAMSEDDDLPEVDQATKKNLRSRSSTKAK</sequence>
<feature type="transmembrane region" description="Helical" evidence="10">
    <location>
        <begin position="21"/>
        <end position="43"/>
    </location>
</feature>
<keyword evidence="6 10" id="KW-1133">Transmembrane helix</keyword>
<accession>A0A833W3U8</accession>
<dbReference type="GO" id="GO:0005789">
    <property type="term" value="C:endoplasmic reticulum membrane"/>
    <property type="evidence" value="ECO:0007669"/>
    <property type="project" value="TreeGrafter"/>
</dbReference>
<organism evidence="12 13">
    <name type="scientific">Frieseomelitta varia</name>
    <dbReference type="NCBI Taxonomy" id="561572"/>
    <lineage>
        <taxon>Eukaryota</taxon>
        <taxon>Metazoa</taxon>
        <taxon>Ecdysozoa</taxon>
        <taxon>Arthropoda</taxon>
        <taxon>Hexapoda</taxon>
        <taxon>Insecta</taxon>
        <taxon>Pterygota</taxon>
        <taxon>Neoptera</taxon>
        <taxon>Endopterygota</taxon>
        <taxon>Hymenoptera</taxon>
        <taxon>Apocrita</taxon>
        <taxon>Aculeata</taxon>
        <taxon>Apoidea</taxon>
        <taxon>Anthophila</taxon>
        <taxon>Apidae</taxon>
        <taxon>Frieseomelitta</taxon>
    </lineage>
</organism>
<evidence type="ECO:0000256" key="5">
    <source>
        <dbReference type="ARBA" id="ARBA00022927"/>
    </source>
</evidence>
<dbReference type="InterPro" id="IPR006634">
    <property type="entry name" value="TLC-dom"/>
</dbReference>